<dbReference type="PROSITE" id="PS00237">
    <property type="entry name" value="G_PROTEIN_RECEP_F1_1"/>
    <property type="match status" value="1"/>
</dbReference>
<evidence type="ECO:0000313" key="12">
    <source>
        <dbReference type="EMBL" id="KAL3851826.1"/>
    </source>
</evidence>
<gene>
    <name evidence="12" type="ORF">ACJMK2_015531</name>
</gene>
<feature type="transmembrane region" description="Helical" evidence="10">
    <location>
        <begin position="201"/>
        <end position="221"/>
    </location>
</feature>
<reference evidence="12 13" key="1">
    <citation type="submission" date="2024-11" db="EMBL/GenBank/DDBJ databases">
        <title>Chromosome-level genome assembly of the freshwater bivalve Anodonta woodiana.</title>
        <authorList>
            <person name="Chen X."/>
        </authorList>
    </citation>
    <scope>NUCLEOTIDE SEQUENCE [LARGE SCALE GENOMIC DNA]</scope>
    <source>
        <strain evidence="12">MN2024</strain>
        <tissue evidence="12">Gills</tissue>
    </source>
</reference>
<accession>A0ABD3UQM8</accession>
<feature type="domain" description="G-protein coupled receptors family 1 profile" evidence="11">
    <location>
        <begin position="1"/>
        <end position="261"/>
    </location>
</feature>
<feature type="non-terminal residue" evidence="12">
    <location>
        <position position="1"/>
    </location>
</feature>
<dbReference type="InterPro" id="IPR000611">
    <property type="entry name" value="NPY_rcpt"/>
</dbReference>
<dbReference type="GO" id="GO:0004930">
    <property type="term" value="F:G protein-coupled receptor activity"/>
    <property type="evidence" value="ECO:0007669"/>
    <property type="project" value="UniProtKB-KW"/>
</dbReference>
<evidence type="ECO:0000256" key="7">
    <source>
        <dbReference type="ARBA" id="ARBA00023170"/>
    </source>
</evidence>
<keyword evidence="5 9" id="KW-0297">G-protein coupled receptor</keyword>
<evidence type="ECO:0000313" key="13">
    <source>
        <dbReference type="Proteomes" id="UP001634394"/>
    </source>
</evidence>
<evidence type="ECO:0000256" key="1">
    <source>
        <dbReference type="ARBA" id="ARBA00004141"/>
    </source>
</evidence>
<evidence type="ECO:0000256" key="9">
    <source>
        <dbReference type="RuleBase" id="RU000688"/>
    </source>
</evidence>
<dbReference type="GO" id="GO:0016020">
    <property type="term" value="C:membrane"/>
    <property type="evidence" value="ECO:0007669"/>
    <property type="project" value="UniProtKB-SubCell"/>
</dbReference>
<dbReference type="PROSITE" id="PS50262">
    <property type="entry name" value="G_PROTEIN_RECEP_F1_2"/>
    <property type="match status" value="1"/>
</dbReference>
<evidence type="ECO:0000256" key="6">
    <source>
        <dbReference type="ARBA" id="ARBA00023136"/>
    </source>
</evidence>
<dbReference type="Pfam" id="PF00001">
    <property type="entry name" value="7tm_1"/>
    <property type="match status" value="1"/>
</dbReference>
<keyword evidence="6 10" id="KW-0472">Membrane</keyword>
<evidence type="ECO:0000256" key="8">
    <source>
        <dbReference type="ARBA" id="ARBA00023224"/>
    </source>
</evidence>
<dbReference type="PANTHER" id="PTHR45695">
    <property type="entry name" value="LEUCOKININ RECEPTOR-RELATED"/>
    <property type="match status" value="1"/>
</dbReference>
<feature type="transmembrane region" description="Helical" evidence="10">
    <location>
        <begin position="241"/>
        <end position="264"/>
    </location>
</feature>
<dbReference type="PANTHER" id="PTHR45695:SF15">
    <property type="entry name" value="OPSIN RH2"/>
    <property type="match status" value="1"/>
</dbReference>
<evidence type="ECO:0000256" key="10">
    <source>
        <dbReference type="SAM" id="Phobius"/>
    </source>
</evidence>
<evidence type="ECO:0000256" key="3">
    <source>
        <dbReference type="ARBA" id="ARBA00022692"/>
    </source>
</evidence>
<dbReference type="SUPFAM" id="SSF81321">
    <property type="entry name" value="Family A G protein-coupled receptor-like"/>
    <property type="match status" value="1"/>
</dbReference>
<sequence length="349" mass="40338">GISFFSYTWRLGEFLCRFVHFMQNVSMICSVMTLTVMSIERFVAVYYPLRARTVCTVRHARAVIIIVWVMSFIMALPIIFGQKRRTVGLRRAAYWCQKIWSQREYSILYELYMLIVIFIIPVAVMVVTYSLISIEIWNVVTKRADMRSGIVIGTNDSSHSQIHDFSQTSMSVEVHTGINSRKCLQSKVLTHKEDDRTKRQVILMLVTIVVLFIICWGPILINNVLVAFEMVNLLSEGHLKPIRIAFSLMAYANSCVNPIVYGFMSKNFRKSFQHALCFCWSKRKRLQNINRSATFTTKASMVDSTGKADRRLYGNSNGCYRSNALEKPLLKGRHRKESDEMMELNVIME</sequence>
<name>A0ABD3UQM8_SINWO</name>
<protein>
    <recommendedName>
        <fullName evidence="11">G-protein coupled receptors family 1 profile domain-containing protein</fullName>
    </recommendedName>
</protein>
<dbReference type="PRINTS" id="PR00237">
    <property type="entry name" value="GPCRRHODOPSN"/>
</dbReference>
<keyword evidence="4 10" id="KW-1133">Transmembrane helix</keyword>
<proteinExistence type="inferred from homology"/>
<comment type="subcellular location">
    <subcellularLocation>
        <location evidence="1">Membrane</location>
        <topology evidence="1">Multi-pass membrane protein</topology>
    </subcellularLocation>
</comment>
<keyword evidence="8 9" id="KW-0807">Transducer</keyword>
<evidence type="ECO:0000256" key="5">
    <source>
        <dbReference type="ARBA" id="ARBA00023040"/>
    </source>
</evidence>
<dbReference type="InterPro" id="IPR017452">
    <property type="entry name" value="GPCR_Rhodpsn_7TM"/>
</dbReference>
<dbReference type="PRINTS" id="PR01012">
    <property type="entry name" value="NRPEPTIDEYR"/>
</dbReference>
<dbReference type="Gene3D" id="1.20.1070.10">
    <property type="entry name" value="Rhodopsin 7-helix transmembrane proteins"/>
    <property type="match status" value="1"/>
</dbReference>
<dbReference type="InterPro" id="IPR000276">
    <property type="entry name" value="GPCR_Rhodpsn"/>
</dbReference>
<keyword evidence="7 9" id="KW-0675">Receptor</keyword>
<organism evidence="12 13">
    <name type="scientific">Sinanodonta woodiana</name>
    <name type="common">Chinese pond mussel</name>
    <name type="synonym">Anodonta woodiana</name>
    <dbReference type="NCBI Taxonomy" id="1069815"/>
    <lineage>
        <taxon>Eukaryota</taxon>
        <taxon>Metazoa</taxon>
        <taxon>Spiralia</taxon>
        <taxon>Lophotrochozoa</taxon>
        <taxon>Mollusca</taxon>
        <taxon>Bivalvia</taxon>
        <taxon>Autobranchia</taxon>
        <taxon>Heteroconchia</taxon>
        <taxon>Palaeoheterodonta</taxon>
        <taxon>Unionida</taxon>
        <taxon>Unionoidea</taxon>
        <taxon>Unionidae</taxon>
        <taxon>Unioninae</taxon>
        <taxon>Sinanodonta</taxon>
    </lineage>
</organism>
<comment type="caution">
    <text evidence="12">The sequence shown here is derived from an EMBL/GenBank/DDBJ whole genome shotgun (WGS) entry which is preliminary data.</text>
</comment>
<dbReference type="AlphaFoldDB" id="A0ABD3UQM8"/>
<keyword evidence="3 9" id="KW-0812">Transmembrane</keyword>
<feature type="transmembrane region" description="Helical" evidence="10">
    <location>
        <begin position="111"/>
        <end position="137"/>
    </location>
</feature>
<dbReference type="EMBL" id="JBJQND010000015">
    <property type="protein sequence ID" value="KAL3851826.1"/>
    <property type="molecule type" value="Genomic_DNA"/>
</dbReference>
<comment type="similarity">
    <text evidence="2 9">Belongs to the G-protein coupled receptor 1 family.</text>
</comment>
<dbReference type="Proteomes" id="UP001634394">
    <property type="component" value="Unassembled WGS sequence"/>
</dbReference>
<feature type="transmembrane region" description="Helical" evidence="10">
    <location>
        <begin position="20"/>
        <end position="39"/>
    </location>
</feature>
<evidence type="ECO:0000256" key="2">
    <source>
        <dbReference type="ARBA" id="ARBA00010663"/>
    </source>
</evidence>
<feature type="transmembrane region" description="Helical" evidence="10">
    <location>
        <begin position="60"/>
        <end position="80"/>
    </location>
</feature>
<keyword evidence="13" id="KW-1185">Reference proteome</keyword>
<evidence type="ECO:0000259" key="11">
    <source>
        <dbReference type="PROSITE" id="PS50262"/>
    </source>
</evidence>
<evidence type="ECO:0000256" key="4">
    <source>
        <dbReference type="ARBA" id="ARBA00022989"/>
    </source>
</evidence>